<accession>A0A9J6GPB4</accession>
<evidence type="ECO:0000313" key="2">
    <source>
        <dbReference type="Proteomes" id="UP000821853"/>
    </source>
</evidence>
<gene>
    <name evidence="1" type="ORF">HPB48_008267</name>
</gene>
<protein>
    <submittedName>
        <fullName evidence="1">Uncharacterized protein</fullName>
    </submittedName>
</protein>
<dbReference type="Gene3D" id="1.10.1380.10">
    <property type="entry name" value="Neutral endopeptidase , domain2"/>
    <property type="match status" value="1"/>
</dbReference>
<proteinExistence type="predicted"/>
<dbReference type="OrthoDB" id="6503567at2759"/>
<dbReference type="EMBL" id="JABSTR010000008">
    <property type="protein sequence ID" value="KAH9377130.1"/>
    <property type="molecule type" value="Genomic_DNA"/>
</dbReference>
<dbReference type="VEuPathDB" id="VectorBase:HLOH_057059"/>
<sequence length="579" mass="64345">MMYTVPTLPSIESLNASSAARKAFDALALCLGRDDEGKATELVAFMKARGLTWPYLTKPAQNINLTAVLDILLDLSVNWRVSLWFDVSVWRLDSKGDGDSHLVVLGEPGHVPLLRMEELGGFSDAEYASALRDIAKFLTERSGSAPNGPTEQPFKDEEVLKELQSDESELRRELLSALGNEYACDTLKPLNVTTSLVPSEFRRDLESLLEKYVGLVDDRSVPVGDVLALNEPQFIALSKFISGVPAHRLLDVLGWMFAYSYSWVASSRLDHLGRTASPSSPAPPDSHQGVSTYVLCFVAVQETFGIAATSPLFVEKFTNEERNKVIAVLNTTTYELIDAAQADSIWRAAVTQAASTITSINLNNLWPPEPFHNLEVFDALYSTFPFGGSDFFRVWLESRTALRSMLSSRYYETLLTAKLRWYREDILYVGSLNTMSLSLAAIFPPSYWRHGSNVMTYAGLGVQFARQLAKKIYHWSRFGHPDEDSMARWNRSGGVGVFETPKEGKAIVDSLAVEVALATVKKLAAVDGRQLKLQGLEKFTTVQTFYMSYCSHFCGQSGARQMCDLAIDTSGFRDAFRCE</sequence>
<dbReference type="InterPro" id="IPR042089">
    <property type="entry name" value="Peptidase_M13_dom_2"/>
</dbReference>
<dbReference type="Proteomes" id="UP000821853">
    <property type="component" value="Unassembled WGS sequence"/>
</dbReference>
<dbReference type="SUPFAM" id="SSF55486">
    <property type="entry name" value="Metalloproteases ('zincins'), catalytic domain"/>
    <property type="match status" value="1"/>
</dbReference>
<dbReference type="AlphaFoldDB" id="A0A9J6GPB4"/>
<organism evidence="1 2">
    <name type="scientific">Haemaphysalis longicornis</name>
    <name type="common">Bush tick</name>
    <dbReference type="NCBI Taxonomy" id="44386"/>
    <lineage>
        <taxon>Eukaryota</taxon>
        <taxon>Metazoa</taxon>
        <taxon>Ecdysozoa</taxon>
        <taxon>Arthropoda</taxon>
        <taxon>Chelicerata</taxon>
        <taxon>Arachnida</taxon>
        <taxon>Acari</taxon>
        <taxon>Parasitiformes</taxon>
        <taxon>Ixodida</taxon>
        <taxon>Ixodoidea</taxon>
        <taxon>Ixodidae</taxon>
        <taxon>Haemaphysalinae</taxon>
        <taxon>Haemaphysalis</taxon>
    </lineage>
</organism>
<evidence type="ECO:0000313" key="1">
    <source>
        <dbReference type="EMBL" id="KAH9377130.1"/>
    </source>
</evidence>
<name>A0A9J6GPB4_HAELO</name>
<dbReference type="InterPro" id="IPR024079">
    <property type="entry name" value="MetalloPept_cat_dom_sf"/>
</dbReference>
<dbReference type="OMA" id="DGTHECL"/>
<reference evidence="1 2" key="1">
    <citation type="journal article" date="2020" name="Cell">
        <title>Large-Scale Comparative Analyses of Tick Genomes Elucidate Their Genetic Diversity and Vector Capacities.</title>
        <authorList>
            <consortium name="Tick Genome and Microbiome Consortium (TIGMIC)"/>
            <person name="Jia N."/>
            <person name="Wang J."/>
            <person name="Shi W."/>
            <person name="Du L."/>
            <person name="Sun Y."/>
            <person name="Zhan W."/>
            <person name="Jiang J.F."/>
            <person name="Wang Q."/>
            <person name="Zhang B."/>
            <person name="Ji P."/>
            <person name="Bell-Sakyi L."/>
            <person name="Cui X.M."/>
            <person name="Yuan T.T."/>
            <person name="Jiang B.G."/>
            <person name="Yang W.F."/>
            <person name="Lam T.T."/>
            <person name="Chang Q.C."/>
            <person name="Ding S.J."/>
            <person name="Wang X.J."/>
            <person name="Zhu J.G."/>
            <person name="Ruan X.D."/>
            <person name="Zhao L."/>
            <person name="Wei J.T."/>
            <person name="Ye R.Z."/>
            <person name="Que T.C."/>
            <person name="Du C.H."/>
            <person name="Zhou Y.H."/>
            <person name="Cheng J.X."/>
            <person name="Dai P.F."/>
            <person name="Guo W.B."/>
            <person name="Han X.H."/>
            <person name="Huang E.J."/>
            <person name="Li L.F."/>
            <person name="Wei W."/>
            <person name="Gao Y.C."/>
            <person name="Liu J.Z."/>
            <person name="Shao H.Z."/>
            <person name="Wang X."/>
            <person name="Wang C.C."/>
            <person name="Yang T.C."/>
            <person name="Huo Q.B."/>
            <person name="Li W."/>
            <person name="Chen H.Y."/>
            <person name="Chen S.E."/>
            <person name="Zhou L.G."/>
            <person name="Ni X.B."/>
            <person name="Tian J.H."/>
            <person name="Sheng Y."/>
            <person name="Liu T."/>
            <person name="Pan Y.S."/>
            <person name="Xia L.Y."/>
            <person name="Li J."/>
            <person name="Zhao F."/>
            <person name="Cao W.C."/>
        </authorList>
    </citation>
    <scope>NUCLEOTIDE SEQUENCE [LARGE SCALE GENOMIC DNA]</scope>
    <source>
        <strain evidence="1">HaeL-2018</strain>
    </source>
</reference>
<keyword evidence="2" id="KW-1185">Reference proteome</keyword>
<comment type="caution">
    <text evidence="1">The sequence shown here is derived from an EMBL/GenBank/DDBJ whole genome shotgun (WGS) entry which is preliminary data.</text>
</comment>
<dbReference type="GO" id="GO:0008237">
    <property type="term" value="F:metallopeptidase activity"/>
    <property type="evidence" value="ECO:0007669"/>
    <property type="project" value="InterPro"/>
</dbReference>
<dbReference type="Gene3D" id="3.40.390.10">
    <property type="entry name" value="Collagenase (Catalytic Domain)"/>
    <property type="match status" value="2"/>
</dbReference>